<comment type="caution">
    <text evidence="2">The sequence shown here is derived from an EMBL/GenBank/DDBJ whole genome shotgun (WGS) entry which is preliminary data.</text>
</comment>
<organism evidence="2 3">
    <name type="scientific">Saponaria officinalis</name>
    <name type="common">Common soapwort</name>
    <name type="synonym">Lychnis saponaria</name>
    <dbReference type="NCBI Taxonomy" id="3572"/>
    <lineage>
        <taxon>Eukaryota</taxon>
        <taxon>Viridiplantae</taxon>
        <taxon>Streptophyta</taxon>
        <taxon>Embryophyta</taxon>
        <taxon>Tracheophyta</taxon>
        <taxon>Spermatophyta</taxon>
        <taxon>Magnoliopsida</taxon>
        <taxon>eudicotyledons</taxon>
        <taxon>Gunneridae</taxon>
        <taxon>Pentapetalae</taxon>
        <taxon>Caryophyllales</taxon>
        <taxon>Caryophyllaceae</taxon>
        <taxon>Caryophylleae</taxon>
        <taxon>Saponaria</taxon>
    </lineage>
</organism>
<keyword evidence="1" id="KW-0812">Transmembrane</keyword>
<dbReference type="AlphaFoldDB" id="A0AAW1HJN5"/>
<keyword evidence="1" id="KW-0472">Membrane</keyword>
<dbReference type="Proteomes" id="UP001443914">
    <property type="component" value="Unassembled WGS sequence"/>
</dbReference>
<keyword evidence="3" id="KW-1185">Reference proteome</keyword>
<name>A0AAW1HJN5_SAPOF</name>
<gene>
    <name evidence="2" type="ORF">RND81_11G091300</name>
</gene>
<accession>A0AAW1HJN5</accession>
<evidence type="ECO:0000313" key="3">
    <source>
        <dbReference type="Proteomes" id="UP001443914"/>
    </source>
</evidence>
<dbReference type="EMBL" id="JBDFQZ010000011">
    <property type="protein sequence ID" value="KAK9676650.1"/>
    <property type="molecule type" value="Genomic_DNA"/>
</dbReference>
<sequence length="100" mass="11549">MSMIPEKSMQSFLKGNVKPNSFIGFLRSMSDSKSNFRIESLLILAILSLTWLINKFGSIIIFSKRFGKPFFSYGRKTYIEKRFDDEASEEAPVLYDIFST</sequence>
<proteinExistence type="predicted"/>
<protein>
    <submittedName>
        <fullName evidence="2">Uncharacterized protein</fullName>
    </submittedName>
</protein>
<keyword evidence="1" id="KW-1133">Transmembrane helix</keyword>
<evidence type="ECO:0000313" key="2">
    <source>
        <dbReference type="EMBL" id="KAK9676650.1"/>
    </source>
</evidence>
<evidence type="ECO:0000256" key="1">
    <source>
        <dbReference type="SAM" id="Phobius"/>
    </source>
</evidence>
<reference evidence="2" key="1">
    <citation type="submission" date="2024-03" db="EMBL/GenBank/DDBJ databases">
        <title>WGS assembly of Saponaria officinalis var. Norfolk2.</title>
        <authorList>
            <person name="Jenkins J."/>
            <person name="Shu S."/>
            <person name="Grimwood J."/>
            <person name="Barry K."/>
            <person name="Goodstein D."/>
            <person name="Schmutz J."/>
            <person name="Leebens-Mack J."/>
            <person name="Osbourn A."/>
        </authorList>
    </citation>
    <scope>NUCLEOTIDE SEQUENCE [LARGE SCALE GENOMIC DNA]</scope>
    <source>
        <strain evidence="2">JIC</strain>
    </source>
</reference>
<feature type="transmembrane region" description="Helical" evidence="1">
    <location>
        <begin position="41"/>
        <end position="62"/>
    </location>
</feature>